<dbReference type="SUPFAM" id="SSF53850">
    <property type="entry name" value="Periplasmic binding protein-like II"/>
    <property type="match status" value="1"/>
</dbReference>
<evidence type="ECO:0000259" key="6">
    <source>
        <dbReference type="Pfam" id="PF00496"/>
    </source>
</evidence>
<comment type="subcellular location">
    <subcellularLocation>
        <location evidence="1">Periplasm</location>
    </subcellularLocation>
</comment>
<sequence>MRLKHAIIAAVAAAGLHCAMPPIGAQAAELRIGFTLDPLTLDPANHRSRETESVLRTMYNGLVAHDPAMKLVPELVESWQWIDPRTMEVTLRSGVKFHSGAPMTADDIVYTFTRLLTDGALGGQTSPRKSLLGPTKAVVKVDDRSVRFELSEPWPVLPAMLTFQEVVSKSFAEKAGAAGMATQEDGTGPFRLVQWRRGDSLVLERFPGYFGGAPAIPVAGKACTDRVIIKIIPENASRVAALLAGDVDIINELPAHDIRNVEANPNTRVMAVNGTRTFFVALNNNRAPFNDVRVRQAANHALNRKLIIAKLLNGRAEPLNGVMSPAAFGFNPDLPTYGYDVNRAKALLAEAGHPNGIDVTLDADGPQKDMAEAIAALLTQAGIRTKVAVGDGSQVRDKWAVNGKREGDMWITSWGNGSLDPTDIFEPTLATGGRGNSAGYSNKQVDALLAEGGRETDTAKRAAIYRTAQAIVTKEAPWIFLWLPQDLYGVSARLSGWSPAASGWLNLRDACVQ</sequence>
<dbReference type="Gene3D" id="3.90.76.10">
    <property type="entry name" value="Dipeptide-binding Protein, Domain 1"/>
    <property type="match status" value="1"/>
</dbReference>
<keyword evidence="4 5" id="KW-0732">Signal</keyword>
<dbReference type="PANTHER" id="PTHR30290">
    <property type="entry name" value="PERIPLASMIC BINDING COMPONENT OF ABC TRANSPORTER"/>
    <property type="match status" value="1"/>
</dbReference>
<gene>
    <name evidence="7" type="ORF">OL599_08680</name>
</gene>
<evidence type="ECO:0000313" key="8">
    <source>
        <dbReference type="Proteomes" id="UP001165679"/>
    </source>
</evidence>
<accession>A0AA41YL61</accession>
<dbReference type="InterPro" id="IPR039424">
    <property type="entry name" value="SBP_5"/>
</dbReference>
<reference evidence="7" key="2">
    <citation type="submission" date="2022-10" db="EMBL/GenBank/DDBJ databases">
        <authorList>
            <person name="Trinh H.N."/>
        </authorList>
    </citation>
    <scope>NUCLEOTIDE SEQUENCE</scope>
    <source>
        <strain evidence="7">RN2-1</strain>
    </source>
</reference>
<dbReference type="PIRSF" id="PIRSF002741">
    <property type="entry name" value="MppA"/>
    <property type="match status" value="1"/>
</dbReference>
<keyword evidence="8" id="KW-1185">Reference proteome</keyword>
<feature type="signal peptide" evidence="5">
    <location>
        <begin position="1"/>
        <end position="27"/>
    </location>
</feature>
<dbReference type="InterPro" id="IPR000914">
    <property type="entry name" value="SBP_5_dom"/>
</dbReference>
<organism evidence="7 8">
    <name type="scientific">Limobrevibacterium gyesilva</name>
    <dbReference type="NCBI Taxonomy" id="2991712"/>
    <lineage>
        <taxon>Bacteria</taxon>
        <taxon>Pseudomonadati</taxon>
        <taxon>Pseudomonadota</taxon>
        <taxon>Alphaproteobacteria</taxon>
        <taxon>Acetobacterales</taxon>
        <taxon>Acetobacteraceae</taxon>
        <taxon>Limobrevibacterium</taxon>
    </lineage>
</organism>
<dbReference type="Gene3D" id="3.40.190.10">
    <property type="entry name" value="Periplasmic binding protein-like II"/>
    <property type="match status" value="1"/>
</dbReference>
<dbReference type="AlphaFoldDB" id="A0AA41YL61"/>
<reference evidence="7" key="1">
    <citation type="submission" date="2022-09" db="EMBL/GenBank/DDBJ databases">
        <title>Rhodovastum sp. nov. RN2-1 isolated from soil in Seongnam, South Korea.</title>
        <authorList>
            <person name="Le N.T."/>
        </authorList>
    </citation>
    <scope>NUCLEOTIDE SEQUENCE</scope>
    <source>
        <strain evidence="7">RN2-1</strain>
    </source>
</reference>
<feature type="chain" id="PRO_5041232310" evidence="5">
    <location>
        <begin position="28"/>
        <end position="513"/>
    </location>
</feature>
<dbReference type="Pfam" id="PF00496">
    <property type="entry name" value="SBP_bac_5"/>
    <property type="match status" value="1"/>
</dbReference>
<evidence type="ECO:0000256" key="3">
    <source>
        <dbReference type="ARBA" id="ARBA00022448"/>
    </source>
</evidence>
<evidence type="ECO:0000313" key="7">
    <source>
        <dbReference type="EMBL" id="MCW3474660.1"/>
    </source>
</evidence>
<dbReference type="GO" id="GO:0015833">
    <property type="term" value="P:peptide transport"/>
    <property type="evidence" value="ECO:0007669"/>
    <property type="project" value="TreeGrafter"/>
</dbReference>
<protein>
    <submittedName>
        <fullName evidence="7">ABC transporter substrate-binding protein</fullName>
    </submittedName>
</protein>
<dbReference type="Gene3D" id="3.10.105.10">
    <property type="entry name" value="Dipeptide-binding Protein, Domain 3"/>
    <property type="match status" value="1"/>
</dbReference>
<dbReference type="EMBL" id="JAPDNT010000004">
    <property type="protein sequence ID" value="MCW3474660.1"/>
    <property type="molecule type" value="Genomic_DNA"/>
</dbReference>
<dbReference type="GO" id="GO:0030288">
    <property type="term" value="C:outer membrane-bounded periplasmic space"/>
    <property type="evidence" value="ECO:0007669"/>
    <property type="project" value="UniProtKB-ARBA"/>
</dbReference>
<evidence type="ECO:0000256" key="5">
    <source>
        <dbReference type="SAM" id="SignalP"/>
    </source>
</evidence>
<dbReference type="RefSeq" id="WP_264713301.1">
    <property type="nucleotide sequence ID" value="NZ_JAPDNT010000004.1"/>
</dbReference>
<dbReference type="GO" id="GO:0043190">
    <property type="term" value="C:ATP-binding cassette (ABC) transporter complex"/>
    <property type="evidence" value="ECO:0007669"/>
    <property type="project" value="InterPro"/>
</dbReference>
<name>A0AA41YL61_9PROT</name>
<keyword evidence="3" id="KW-0813">Transport</keyword>
<dbReference type="Proteomes" id="UP001165679">
    <property type="component" value="Unassembled WGS sequence"/>
</dbReference>
<dbReference type="GO" id="GO:1904680">
    <property type="term" value="F:peptide transmembrane transporter activity"/>
    <property type="evidence" value="ECO:0007669"/>
    <property type="project" value="TreeGrafter"/>
</dbReference>
<evidence type="ECO:0000256" key="2">
    <source>
        <dbReference type="ARBA" id="ARBA00005695"/>
    </source>
</evidence>
<comment type="similarity">
    <text evidence="2">Belongs to the bacterial solute-binding protein 5 family.</text>
</comment>
<feature type="domain" description="Solute-binding protein family 5" evidence="6">
    <location>
        <begin position="70"/>
        <end position="434"/>
    </location>
</feature>
<dbReference type="InterPro" id="IPR030678">
    <property type="entry name" value="Peptide/Ni-bd"/>
</dbReference>
<evidence type="ECO:0000256" key="4">
    <source>
        <dbReference type="ARBA" id="ARBA00022729"/>
    </source>
</evidence>
<proteinExistence type="inferred from homology"/>
<dbReference type="PANTHER" id="PTHR30290:SF9">
    <property type="entry name" value="OLIGOPEPTIDE-BINDING PROTEIN APPA"/>
    <property type="match status" value="1"/>
</dbReference>
<evidence type="ECO:0000256" key="1">
    <source>
        <dbReference type="ARBA" id="ARBA00004418"/>
    </source>
</evidence>
<comment type="caution">
    <text evidence="7">The sequence shown here is derived from an EMBL/GenBank/DDBJ whole genome shotgun (WGS) entry which is preliminary data.</text>
</comment>